<dbReference type="InterPro" id="IPR002821">
    <property type="entry name" value="Hydantoinase_A"/>
</dbReference>
<dbReference type="InterPro" id="IPR049517">
    <property type="entry name" value="ACX-like_C"/>
</dbReference>
<dbReference type="PANTHER" id="PTHR11365:SF23">
    <property type="entry name" value="HYPOTHETICAL 5-OXOPROLINASE (EUROFUNG)-RELATED"/>
    <property type="match status" value="1"/>
</dbReference>
<comment type="caution">
    <text evidence="4">The sequence shown here is derived from an EMBL/GenBank/DDBJ whole genome shotgun (WGS) entry which is preliminary data.</text>
</comment>
<evidence type="ECO:0000313" key="5">
    <source>
        <dbReference type="Proteomes" id="UP001284601"/>
    </source>
</evidence>
<dbReference type="InterPro" id="IPR043129">
    <property type="entry name" value="ATPase_NBD"/>
</dbReference>
<protein>
    <submittedName>
        <fullName evidence="4">Hydantoinase/oxoprolinase family protein</fullName>
    </submittedName>
</protein>
<evidence type="ECO:0000313" key="4">
    <source>
        <dbReference type="EMBL" id="MDW5594141.1"/>
    </source>
</evidence>
<feature type="domain" description="Acetophenone carboxylase-like C-terminal" evidence="3">
    <location>
        <begin position="519"/>
        <end position="653"/>
    </location>
</feature>
<dbReference type="PANTHER" id="PTHR11365">
    <property type="entry name" value="5-OXOPROLINASE RELATED"/>
    <property type="match status" value="1"/>
</dbReference>
<dbReference type="EMBL" id="JAWSTH010000013">
    <property type="protein sequence ID" value="MDW5594141.1"/>
    <property type="molecule type" value="Genomic_DNA"/>
</dbReference>
<organism evidence="4 5">
    <name type="scientific">Conexibacter stalactiti</name>
    <dbReference type="NCBI Taxonomy" id="1940611"/>
    <lineage>
        <taxon>Bacteria</taxon>
        <taxon>Bacillati</taxon>
        <taxon>Actinomycetota</taxon>
        <taxon>Thermoleophilia</taxon>
        <taxon>Solirubrobacterales</taxon>
        <taxon>Conexibacteraceae</taxon>
        <taxon>Conexibacter</taxon>
    </lineage>
</organism>
<dbReference type="SUPFAM" id="SSF53067">
    <property type="entry name" value="Actin-like ATPase domain"/>
    <property type="match status" value="1"/>
</dbReference>
<name>A0ABU4HLF5_9ACTN</name>
<dbReference type="Pfam" id="PF05378">
    <property type="entry name" value="Hydant_A_N"/>
    <property type="match status" value="1"/>
</dbReference>
<proteinExistence type="predicted"/>
<dbReference type="InterPro" id="IPR008040">
    <property type="entry name" value="Hydant_A_N"/>
</dbReference>
<accession>A0ABU4HLF5</accession>
<dbReference type="Proteomes" id="UP001284601">
    <property type="component" value="Unassembled WGS sequence"/>
</dbReference>
<evidence type="ECO:0000259" key="3">
    <source>
        <dbReference type="Pfam" id="PF19278"/>
    </source>
</evidence>
<evidence type="ECO:0000259" key="2">
    <source>
        <dbReference type="Pfam" id="PF05378"/>
    </source>
</evidence>
<dbReference type="Pfam" id="PF19278">
    <property type="entry name" value="Hydant_A_C"/>
    <property type="match status" value="1"/>
</dbReference>
<sequence>MLLGVDVGGTFTDAVLFGDGLLVTAKSPTTPEDQSLGVMAAVAAVLERAGRGAADVTVFAHGMTVATNALLEGSSARTALIATAGFEDVVELGRQARADLYRLCAAHPAPLVPRELRFGAPERMTPDGPLRPLAEDAAAALAARVAAAQPDAVAVVLLHAYRHPAHEQALRDALADALPRAHVSLSHEVVGTFREYERAATTEIDAALSPLVGRYLRRLAERAAQAGLPEPAIMQSNGGLIDLDAAAGHASWTVLSGPAGGAEGAAFAAAAAGVERALCFDMGGTSCDVCVVHDGAVAESDKGEIAGRPIALPTLDVHTVGAGGGSIAWRDAGGALRVGPRSAGAVPGPACYGRGGELPTVTDANLLLGYLPPDAPLSETVALDLEAARRAVDTLAQELGIDALACAEGIVRVANAEMTRALRVVTVERGIDPRDHALVAFGGAGPLHAVAIAQELGIDRVIAPRASGVLAAFGLVVAPRRRDAQRSVLRAGAELTAEAVARDVAELAAQARAALGAPDAEIAATYALRYRGQAFELVVDGPAEPAPEQLREAFEAAHERRYGYRDGEQEVELVTVTVRALVESAAGADASLPAPAAGARPPQPGTRRARLDGREVELAVWRGALPPGLELTGPAVCELPESTLLVPEGWSGVVMESGAIDLRLEPRG</sequence>
<dbReference type="InterPro" id="IPR045079">
    <property type="entry name" value="Oxoprolinase-like"/>
</dbReference>
<reference evidence="5" key="1">
    <citation type="submission" date="2023-07" db="EMBL/GenBank/DDBJ databases">
        <title>Conexibacter stalactiti sp. nov., isolated from stalactites in a lava cave and emended description of the genus Conexibacter.</title>
        <authorList>
            <person name="Lee S.D."/>
        </authorList>
    </citation>
    <scope>NUCLEOTIDE SEQUENCE [LARGE SCALE GENOMIC DNA]</scope>
    <source>
        <strain evidence="5">KCTC 39840</strain>
    </source>
</reference>
<dbReference type="RefSeq" id="WP_318596399.1">
    <property type="nucleotide sequence ID" value="NZ_JAWSTH010000013.1"/>
</dbReference>
<evidence type="ECO:0000259" key="1">
    <source>
        <dbReference type="Pfam" id="PF01968"/>
    </source>
</evidence>
<gene>
    <name evidence="4" type="ORF">R7226_07335</name>
</gene>
<feature type="domain" description="Hydantoinase/oxoprolinase N-terminal" evidence="2">
    <location>
        <begin position="3"/>
        <end position="174"/>
    </location>
</feature>
<keyword evidence="5" id="KW-1185">Reference proteome</keyword>
<feature type="domain" description="Hydantoinase A/oxoprolinase" evidence="1">
    <location>
        <begin position="198"/>
        <end position="481"/>
    </location>
</feature>
<dbReference type="Pfam" id="PF01968">
    <property type="entry name" value="Hydantoinase_A"/>
    <property type="match status" value="1"/>
</dbReference>